<evidence type="ECO:0000313" key="5">
    <source>
        <dbReference type="Proteomes" id="UP000053105"/>
    </source>
</evidence>
<feature type="domain" description="SGS" evidence="2">
    <location>
        <begin position="129"/>
        <end position="220"/>
    </location>
</feature>
<dbReference type="FunFam" id="2.60.40.790:FF:000012">
    <property type="entry name" value="SGT1 homolog, MIS12 kinetochore complex assembly cochaperone"/>
    <property type="match status" value="1"/>
</dbReference>
<keyword evidence="5" id="KW-1185">Reference proteome</keyword>
<dbReference type="SUPFAM" id="SSF49764">
    <property type="entry name" value="HSP20-like chaperones"/>
    <property type="match status" value="1"/>
</dbReference>
<dbReference type="OrthoDB" id="1898560at2759"/>
<accession>A0A0M8ZUX0</accession>
<dbReference type="Pfam" id="PF04969">
    <property type="entry name" value="CS"/>
    <property type="match status" value="1"/>
</dbReference>
<name>A0A0M8ZUX0_9HYME</name>
<dbReference type="STRING" id="166423.A0A0M8ZUX0"/>
<gene>
    <name evidence="4" type="ORF">WN51_04544</name>
</gene>
<proteinExistence type="predicted"/>
<feature type="region of interest" description="Disordered" evidence="1">
    <location>
        <begin position="121"/>
        <end position="141"/>
    </location>
</feature>
<protein>
    <submittedName>
        <fullName evidence="4">Suppressor of G2 allele of SKP1 like protein</fullName>
    </submittedName>
</protein>
<dbReference type="PROSITE" id="PS51048">
    <property type="entry name" value="SGS"/>
    <property type="match status" value="1"/>
</dbReference>
<dbReference type="Proteomes" id="UP000053105">
    <property type="component" value="Unassembled WGS sequence"/>
</dbReference>
<dbReference type="InterPro" id="IPR007052">
    <property type="entry name" value="CS_dom"/>
</dbReference>
<dbReference type="InterPro" id="IPR008978">
    <property type="entry name" value="HSP20-like_chaperone"/>
</dbReference>
<evidence type="ECO:0000259" key="2">
    <source>
        <dbReference type="PROSITE" id="PS51048"/>
    </source>
</evidence>
<reference evidence="4 5" key="1">
    <citation type="submission" date="2015-07" db="EMBL/GenBank/DDBJ databases">
        <title>The genome of Melipona quadrifasciata.</title>
        <authorList>
            <person name="Pan H."/>
            <person name="Kapheim K."/>
        </authorList>
    </citation>
    <scope>NUCLEOTIDE SEQUENCE [LARGE SCALE GENOMIC DNA]</scope>
    <source>
        <strain evidence="4">0111107301</strain>
        <tissue evidence="4">Whole body</tissue>
    </source>
</reference>
<feature type="domain" description="CS" evidence="3">
    <location>
        <begin position="17"/>
        <end position="104"/>
    </location>
</feature>
<dbReference type="PROSITE" id="PS51203">
    <property type="entry name" value="CS"/>
    <property type="match status" value="1"/>
</dbReference>
<dbReference type="InterPro" id="IPR007699">
    <property type="entry name" value="SGS_dom"/>
</dbReference>
<dbReference type="PANTHER" id="PTHR45862">
    <property type="entry name" value="PROTEIN SGT1 HOMOLOG"/>
    <property type="match status" value="1"/>
</dbReference>
<dbReference type="Pfam" id="PF05002">
    <property type="entry name" value="SGS"/>
    <property type="match status" value="1"/>
</dbReference>
<dbReference type="Gene3D" id="2.60.40.790">
    <property type="match status" value="1"/>
</dbReference>
<evidence type="ECO:0000313" key="4">
    <source>
        <dbReference type="EMBL" id="KOX70029.1"/>
    </source>
</evidence>
<organism evidence="4 5">
    <name type="scientific">Melipona quadrifasciata</name>
    <dbReference type="NCBI Taxonomy" id="166423"/>
    <lineage>
        <taxon>Eukaryota</taxon>
        <taxon>Metazoa</taxon>
        <taxon>Ecdysozoa</taxon>
        <taxon>Arthropoda</taxon>
        <taxon>Hexapoda</taxon>
        <taxon>Insecta</taxon>
        <taxon>Pterygota</taxon>
        <taxon>Neoptera</taxon>
        <taxon>Endopterygota</taxon>
        <taxon>Hymenoptera</taxon>
        <taxon>Apocrita</taxon>
        <taxon>Aculeata</taxon>
        <taxon>Apoidea</taxon>
        <taxon>Anthophila</taxon>
        <taxon>Apidae</taxon>
        <taxon>Melipona</taxon>
    </lineage>
</organism>
<dbReference type="GO" id="GO:0051087">
    <property type="term" value="F:protein-folding chaperone binding"/>
    <property type="evidence" value="ECO:0007669"/>
    <property type="project" value="InterPro"/>
</dbReference>
<dbReference type="CDD" id="cd06489">
    <property type="entry name" value="p23_CS_hSgt1_like"/>
    <property type="match status" value="1"/>
</dbReference>
<sequence length="220" mass="24496">MGNEETPIAVNNNEMPVPKIRHDWYQTESHVIVPILAKSAQNVKVVYGKNTLSVSAQLPSGNEYSLELDLAHAIVPDQSTHKVDPSKIEIKLKKRDGITWATLEGNPVAQNTVQPIPREILETGNQPQKNPGTGKKPRDWDKVEKEIEKQEAEEKPVGEAALYALFQQIYGSGSDEVRRAMNKSFQESGGTVLSTNWSEVSKGKVEVKLPDGMEWKPWSV</sequence>
<dbReference type="GO" id="GO:0005737">
    <property type="term" value="C:cytoplasm"/>
    <property type="evidence" value="ECO:0007669"/>
    <property type="project" value="UniProtKB-ARBA"/>
</dbReference>
<dbReference type="EMBL" id="KQ435878">
    <property type="protein sequence ID" value="KOX70029.1"/>
    <property type="molecule type" value="Genomic_DNA"/>
</dbReference>
<evidence type="ECO:0000256" key="1">
    <source>
        <dbReference type="SAM" id="MobiDB-lite"/>
    </source>
</evidence>
<dbReference type="AlphaFoldDB" id="A0A0M8ZUX0"/>
<dbReference type="InterPro" id="IPR044563">
    <property type="entry name" value="Sgt1-like"/>
</dbReference>
<evidence type="ECO:0000259" key="3">
    <source>
        <dbReference type="PROSITE" id="PS51203"/>
    </source>
</evidence>